<dbReference type="Pfam" id="PF03151">
    <property type="entry name" value="TPT"/>
    <property type="match status" value="1"/>
</dbReference>
<dbReference type="PANTHER" id="PTHR11132">
    <property type="entry name" value="SOLUTE CARRIER FAMILY 35"/>
    <property type="match status" value="1"/>
</dbReference>
<proteinExistence type="predicted"/>
<evidence type="ECO:0000256" key="1">
    <source>
        <dbReference type="ARBA" id="ARBA00004141"/>
    </source>
</evidence>
<evidence type="ECO:0000313" key="7">
    <source>
        <dbReference type="EMBL" id="CAE0678529.1"/>
    </source>
</evidence>
<evidence type="ECO:0000256" key="5">
    <source>
        <dbReference type="SAM" id="Phobius"/>
    </source>
</evidence>
<feature type="transmembrane region" description="Helical" evidence="5">
    <location>
        <begin position="289"/>
        <end position="307"/>
    </location>
</feature>
<dbReference type="InterPro" id="IPR050186">
    <property type="entry name" value="TPT_transporter"/>
</dbReference>
<feature type="domain" description="Sugar phosphate transporter" evidence="6">
    <location>
        <begin position="49"/>
        <end position="327"/>
    </location>
</feature>
<sequence length="358" mass="38503">MRDRQRSGKGIPKGTHPSVLNRLERPATHSFTPLQMRPAAILACTLQMATGASFIFLNERIMNAVGYPFPMMLSFIGFAGSTIIATCLTWSGQVQVRQATLVASDVWIRIVLLSVFVTSSVVSGMAAYLYLSISFIQMLKATTPVMTMGFLLAFNMLTFKCAQVGSTLTIVIGAIISSRGEIGLSTIGVMIMLVSCLSEALRCVLTQALLKGTKLSIMEGLYLMSPPCAAATLISVGVFETEALSSDSMSVIASNPVVFTVAGSLGFVQHLCTLWVVQSTNALTLKILGPLRSIMVVGVSVLCYGESLSSLKGWGYAISLCGLFWYNIVSLYGEGEKNTMAEVVKEEEIQMVKPTVIK</sequence>
<dbReference type="EMBL" id="HBIV01043200">
    <property type="protein sequence ID" value="CAE0678529.1"/>
    <property type="molecule type" value="Transcribed_RNA"/>
</dbReference>
<evidence type="ECO:0000256" key="4">
    <source>
        <dbReference type="ARBA" id="ARBA00023136"/>
    </source>
</evidence>
<keyword evidence="2 5" id="KW-0812">Transmembrane</keyword>
<keyword evidence="4 5" id="KW-0472">Membrane</keyword>
<feature type="transmembrane region" description="Helical" evidence="5">
    <location>
        <begin position="152"/>
        <end position="176"/>
    </location>
</feature>
<feature type="transmembrane region" description="Helical" evidence="5">
    <location>
        <begin position="69"/>
        <end position="91"/>
    </location>
</feature>
<dbReference type="AlphaFoldDB" id="A0A7S4DYG8"/>
<organism evidence="7">
    <name type="scientific">Lotharella globosa</name>
    <dbReference type="NCBI Taxonomy" id="91324"/>
    <lineage>
        <taxon>Eukaryota</taxon>
        <taxon>Sar</taxon>
        <taxon>Rhizaria</taxon>
        <taxon>Cercozoa</taxon>
        <taxon>Chlorarachniophyceae</taxon>
        <taxon>Lotharella</taxon>
    </lineage>
</organism>
<name>A0A7S4DYG8_9EUKA</name>
<keyword evidence="3 5" id="KW-1133">Transmembrane helix</keyword>
<feature type="transmembrane region" description="Helical" evidence="5">
    <location>
        <begin position="313"/>
        <end position="332"/>
    </location>
</feature>
<evidence type="ECO:0000259" key="6">
    <source>
        <dbReference type="Pfam" id="PF03151"/>
    </source>
</evidence>
<dbReference type="SUPFAM" id="SSF103481">
    <property type="entry name" value="Multidrug resistance efflux transporter EmrE"/>
    <property type="match status" value="1"/>
</dbReference>
<evidence type="ECO:0000256" key="3">
    <source>
        <dbReference type="ARBA" id="ARBA00022989"/>
    </source>
</evidence>
<dbReference type="InterPro" id="IPR004853">
    <property type="entry name" value="Sugar_P_trans_dom"/>
</dbReference>
<comment type="subcellular location">
    <subcellularLocation>
        <location evidence="1">Membrane</location>
        <topology evidence="1">Multi-pass membrane protein</topology>
    </subcellularLocation>
</comment>
<dbReference type="InterPro" id="IPR037185">
    <property type="entry name" value="EmrE-like"/>
</dbReference>
<gene>
    <name evidence="7" type="ORF">LGLO00237_LOCUS30311</name>
</gene>
<protein>
    <recommendedName>
        <fullName evidence="6">Sugar phosphate transporter domain-containing protein</fullName>
    </recommendedName>
</protein>
<accession>A0A7S4DYG8</accession>
<feature type="transmembrane region" description="Helical" evidence="5">
    <location>
        <begin position="221"/>
        <end position="239"/>
    </location>
</feature>
<feature type="transmembrane region" description="Helical" evidence="5">
    <location>
        <begin position="106"/>
        <end position="131"/>
    </location>
</feature>
<evidence type="ECO:0000256" key="2">
    <source>
        <dbReference type="ARBA" id="ARBA00022692"/>
    </source>
</evidence>
<reference evidence="7" key="1">
    <citation type="submission" date="2021-01" db="EMBL/GenBank/DDBJ databases">
        <authorList>
            <person name="Corre E."/>
            <person name="Pelletier E."/>
            <person name="Niang G."/>
            <person name="Scheremetjew M."/>
            <person name="Finn R."/>
            <person name="Kale V."/>
            <person name="Holt S."/>
            <person name="Cochrane G."/>
            <person name="Meng A."/>
            <person name="Brown T."/>
            <person name="Cohen L."/>
        </authorList>
    </citation>
    <scope>NUCLEOTIDE SEQUENCE</scope>
    <source>
        <strain evidence="7">CCCM811</strain>
    </source>
</reference>
<feature type="transmembrane region" description="Helical" evidence="5">
    <location>
        <begin position="182"/>
        <end position="201"/>
    </location>
</feature>
<dbReference type="GO" id="GO:0016020">
    <property type="term" value="C:membrane"/>
    <property type="evidence" value="ECO:0007669"/>
    <property type="project" value="UniProtKB-SubCell"/>
</dbReference>